<proteinExistence type="predicted"/>
<accession>A0A382SSZ5</accession>
<name>A0A382SSZ5_9ZZZZ</name>
<sequence>MSEATAVTHLWFANSVHFSSGHPAAIGTGLSSNV</sequence>
<protein>
    <submittedName>
        <fullName evidence="1">Uncharacterized protein</fullName>
    </submittedName>
</protein>
<dbReference type="EMBL" id="UINC01130940">
    <property type="protein sequence ID" value="SVD12327.1"/>
    <property type="molecule type" value="Genomic_DNA"/>
</dbReference>
<gene>
    <name evidence="1" type="ORF">METZ01_LOCUS365181</name>
</gene>
<reference evidence="1" key="1">
    <citation type="submission" date="2018-05" db="EMBL/GenBank/DDBJ databases">
        <authorList>
            <person name="Lanie J.A."/>
            <person name="Ng W.-L."/>
            <person name="Kazmierczak K.M."/>
            <person name="Andrzejewski T.M."/>
            <person name="Davidsen T.M."/>
            <person name="Wayne K.J."/>
            <person name="Tettelin H."/>
            <person name="Glass J.I."/>
            <person name="Rusch D."/>
            <person name="Podicherti R."/>
            <person name="Tsui H.-C.T."/>
            <person name="Winkler M.E."/>
        </authorList>
    </citation>
    <scope>NUCLEOTIDE SEQUENCE</scope>
</reference>
<evidence type="ECO:0000313" key="1">
    <source>
        <dbReference type="EMBL" id="SVD12327.1"/>
    </source>
</evidence>
<dbReference type="AlphaFoldDB" id="A0A382SSZ5"/>
<organism evidence="1">
    <name type="scientific">marine metagenome</name>
    <dbReference type="NCBI Taxonomy" id="408172"/>
    <lineage>
        <taxon>unclassified sequences</taxon>
        <taxon>metagenomes</taxon>
        <taxon>ecological metagenomes</taxon>
    </lineage>
</organism>